<sequence>MGNNKRKIDSRSLQQGESPDSKAYSVLVYAPSESIRRKILDLNKLGKFQIIVTKFDSEHKKKITSQAANKKEKTENKANKVTKSRVYQVIPKPVDTEIINIKKQESMLRHTGIDIKIVKQMGKAGYLLVTLADKHSQLKSIPLYDQGQDYDLLPYKPNP</sequence>
<evidence type="ECO:0000313" key="3">
    <source>
        <dbReference type="Proteomes" id="UP000507470"/>
    </source>
</evidence>
<dbReference type="EMBL" id="CACVKT020010234">
    <property type="protein sequence ID" value="CAC5425452.1"/>
    <property type="molecule type" value="Genomic_DNA"/>
</dbReference>
<protein>
    <submittedName>
        <fullName evidence="2">Uncharacterized protein</fullName>
    </submittedName>
</protein>
<accession>A0A6J8F0A2</accession>
<dbReference type="AlphaFoldDB" id="A0A6J8F0A2"/>
<proteinExistence type="predicted"/>
<dbReference type="Proteomes" id="UP000507470">
    <property type="component" value="Unassembled WGS sequence"/>
</dbReference>
<gene>
    <name evidence="2" type="ORF">MCOR_57268</name>
</gene>
<feature type="region of interest" description="Disordered" evidence="1">
    <location>
        <begin position="1"/>
        <end position="20"/>
    </location>
</feature>
<evidence type="ECO:0000256" key="1">
    <source>
        <dbReference type="SAM" id="MobiDB-lite"/>
    </source>
</evidence>
<feature type="compositionally biased region" description="Basic and acidic residues" evidence="1">
    <location>
        <begin position="1"/>
        <end position="10"/>
    </location>
</feature>
<evidence type="ECO:0000313" key="2">
    <source>
        <dbReference type="EMBL" id="CAC5425452.1"/>
    </source>
</evidence>
<organism evidence="2 3">
    <name type="scientific">Mytilus coruscus</name>
    <name type="common">Sea mussel</name>
    <dbReference type="NCBI Taxonomy" id="42192"/>
    <lineage>
        <taxon>Eukaryota</taxon>
        <taxon>Metazoa</taxon>
        <taxon>Spiralia</taxon>
        <taxon>Lophotrochozoa</taxon>
        <taxon>Mollusca</taxon>
        <taxon>Bivalvia</taxon>
        <taxon>Autobranchia</taxon>
        <taxon>Pteriomorphia</taxon>
        <taxon>Mytilida</taxon>
        <taxon>Mytiloidea</taxon>
        <taxon>Mytilidae</taxon>
        <taxon>Mytilinae</taxon>
        <taxon>Mytilus</taxon>
    </lineage>
</organism>
<reference evidence="2 3" key="1">
    <citation type="submission" date="2020-06" db="EMBL/GenBank/DDBJ databases">
        <authorList>
            <person name="Li R."/>
            <person name="Bekaert M."/>
        </authorList>
    </citation>
    <scope>NUCLEOTIDE SEQUENCE [LARGE SCALE GENOMIC DNA]</scope>
    <source>
        <strain evidence="3">wild</strain>
    </source>
</reference>
<keyword evidence="3" id="KW-1185">Reference proteome</keyword>
<name>A0A6J8F0A2_MYTCO</name>